<keyword evidence="4" id="KW-0808">Transferase</keyword>
<evidence type="ECO:0000256" key="8">
    <source>
        <dbReference type="ARBA" id="ARBA00023008"/>
    </source>
</evidence>
<dbReference type="GO" id="GO:0017061">
    <property type="term" value="F:S-methyl-5-thioadenosine phosphorylase activity"/>
    <property type="evidence" value="ECO:0007669"/>
    <property type="project" value="UniProtKB-EC"/>
</dbReference>
<dbReference type="Proteomes" id="UP000572635">
    <property type="component" value="Unassembled WGS sequence"/>
</dbReference>
<reference evidence="13 14" key="1">
    <citation type="submission" date="2020-08" db="EMBL/GenBank/DDBJ databases">
        <title>Sequencing the genomes of 1000 actinobacteria strains.</title>
        <authorList>
            <person name="Klenk H.-P."/>
        </authorList>
    </citation>
    <scope>NUCLEOTIDE SEQUENCE [LARGE SCALE GENOMIC DNA]</scope>
    <source>
        <strain evidence="13 14">DSM 44551</strain>
    </source>
</reference>
<keyword evidence="8" id="KW-0186">Copper</keyword>
<evidence type="ECO:0000256" key="1">
    <source>
        <dbReference type="ARBA" id="ARBA00000553"/>
    </source>
</evidence>
<evidence type="ECO:0000313" key="14">
    <source>
        <dbReference type="Proteomes" id="UP000572635"/>
    </source>
</evidence>
<comment type="catalytic activity">
    <reaction evidence="1">
        <text>inosine + phosphate = alpha-D-ribose 1-phosphate + hypoxanthine</text>
        <dbReference type="Rhea" id="RHEA:27646"/>
        <dbReference type="ChEBI" id="CHEBI:17368"/>
        <dbReference type="ChEBI" id="CHEBI:17596"/>
        <dbReference type="ChEBI" id="CHEBI:43474"/>
        <dbReference type="ChEBI" id="CHEBI:57720"/>
        <dbReference type="EC" id="2.4.2.1"/>
    </reaction>
    <physiologicalReaction direction="left-to-right" evidence="1">
        <dbReference type="Rhea" id="RHEA:27647"/>
    </physiologicalReaction>
</comment>
<dbReference type="GO" id="GO:0005507">
    <property type="term" value="F:copper ion binding"/>
    <property type="evidence" value="ECO:0007669"/>
    <property type="project" value="TreeGrafter"/>
</dbReference>
<dbReference type="CDD" id="cd16833">
    <property type="entry name" value="YfiH"/>
    <property type="match status" value="1"/>
</dbReference>
<dbReference type="GO" id="GO:0016787">
    <property type="term" value="F:hydrolase activity"/>
    <property type="evidence" value="ECO:0007669"/>
    <property type="project" value="UniProtKB-KW"/>
</dbReference>
<gene>
    <name evidence="13" type="ORF">HDA36_005943</name>
</gene>
<dbReference type="AlphaFoldDB" id="A0A7W8QTP6"/>
<evidence type="ECO:0000256" key="4">
    <source>
        <dbReference type="ARBA" id="ARBA00022679"/>
    </source>
</evidence>
<dbReference type="EMBL" id="JACHDB010000002">
    <property type="protein sequence ID" value="MBB5435795.1"/>
    <property type="molecule type" value="Genomic_DNA"/>
</dbReference>
<dbReference type="PANTHER" id="PTHR30616">
    <property type="entry name" value="UNCHARACTERIZED PROTEIN YFIH"/>
    <property type="match status" value="1"/>
</dbReference>
<dbReference type="InterPro" id="IPR011324">
    <property type="entry name" value="Cytotoxic_necrot_fac-like_cat"/>
</dbReference>
<comment type="caution">
    <text evidence="13">The sequence shown here is derived from an EMBL/GenBank/DDBJ whole genome shotgun (WGS) entry which is preliminary data.</text>
</comment>
<evidence type="ECO:0000256" key="7">
    <source>
        <dbReference type="ARBA" id="ARBA00022833"/>
    </source>
</evidence>
<comment type="function">
    <text evidence="2">Purine nucleoside enzyme that catalyzes the phosphorolysis of adenosine and inosine nucleosides, yielding D-ribose 1-phosphate and the respective free bases, adenine and hypoxanthine. Also catalyzes the phosphorolysis of S-methyl-5'-thioadenosine into adenine and S-methyl-5-thio-alpha-D-ribose 1-phosphate. Also has adenosine deaminase activity.</text>
</comment>
<dbReference type="InterPro" id="IPR003730">
    <property type="entry name" value="Cu_polyphenol_OxRdtase"/>
</dbReference>
<dbReference type="RefSeq" id="WP_184398888.1">
    <property type="nucleotide sequence ID" value="NZ_BAAAJD010000200.1"/>
</dbReference>
<comment type="catalytic activity">
    <reaction evidence="10">
        <text>adenosine + phosphate = alpha-D-ribose 1-phosphate + adenine</text>
        <dbReference type="Rhea" id="RHEA:27642"/>
        <dbReference type="ChEBI" id="CHEBI:16335"/>
        <dbReference type="ChEBI" id="CHEBI:16708"/>
        <dbReference type="ChEBI" id="CHEBI:43474"/>
        <dbReference type="ChEBI" id="CHEBI:57720"/>
        <dbReference type="EC" id="2.4.2.1"/>
    </reaction>
    <physiologicalReaction direction="left-to-right" evidence="10">
        <dbReference type="Rhea" id="RHEA:27643"/>
    </physiologicalReaction>
</comment>
<evidence type="ECO:0000256" key="9">
    <source>
        <dbReference type="ARBA" id="ARBA00047989"/>
    </source>
</evidence>
<sequence length="241" mass="24809">MSAAFELVPGVLAGFTGRYDGGVSAAPFDTLNLGKGVPDDPEAVERNRAAAAERFGFDHRRVVWMDQVHSADVAVATGPGTVGRVDAVLTREEDLVLAVLAADCLPILAADPQAGVVGAAHSGRAGTLSGVAPALVAEMVRNGAEPGRIAVALGPSICGSCYEVPAEMRDELAAHTPEGAATTRQGTPGIDIRAAVTAQLRAAGVGQITADGRCTYETEGLFSHRRGAPTGRLAGYVWRVR</sequence>
<dbReference type="Pfam" id="PF02578">
    <property type="entry name" value="Cu-oxidase_4"/>
    <property type="match status" value="1"/>
</dbReference>
<evidence type="ECO:0000256" key="5">
    <source>
        <dbReference type="ARBA" id="ARBA00022723"/>
    </source>
</evidence>
<evidence type="ECO:0000256" key="2">
    <source>
        <dbReference type="ARBA" id="ARBA00003215"/>
    </source>
</evidence>
<dbReference type="SUPFAM" id="SSF64438">
    <property type="entry name" value="CNF1/YfiH-like putative cysteine hydrolases"/>
    <property type="match status" value="1"/>
</dbReference>
<evidence type="ECO:0000256" key="12">
    <source>
        <dbReference type="RuleBase" id="RU361274"/>
    </source>
</evidence>
<evidence type="ECO:0000256" key="10">
    <source>
        <dbReference type="ARBA" id="ARBA00048968"/>
    </source>
</evidence>
<keyword evidence="5" id="KW-0479">Metal-binding</keyword>
<evidence type="ECO:0000256" key="11">
    <source>
        <dbReference type="ARBA" id="ARBA00049893"/>
    </source>
</evidence>
<dbReference type="Gene3D" id="3.60.140.10">
    <property type="entry name" value="CNF1/YfiH-like putative cysteine hydrolases"/>
    <property type="match status" value="1"/>
</dbReference>
<dbReference type="InterPro" id="IPR038371">
    <property type="entry name" value="Cu_polyphenol_OxRdtase_sf"/>
</dbReference>
<dbReference type="PANTHER" id="PTHR30616:SF2">
    <property type="entry name" value="PURINE NUCLEOSIDE PHOSPHORYLASE LACC1"/>
    <property type="match status" value="1"/>
</dbReference>
<dbReference type="NCBIfam" id="TIGR00726">
    <property type="entry name" value="peptidoglycan editing factor PgeF"/>
    <property type="match status" value="1"/>
</dbReference>
<comment type="similarity">
    <text evidence="3 12">Belongs to the purine nucleoside phosphorylase YfiH/LACC1 family.</text>
</comment>
<protein>
    <recommendedName>
        <fullName evidence="12">Purine nucleoside phosphorylase</fullName>
    </recommendedName>
</protein>
<keyword evidence="14" id="KW-1185">Reference proteome</keyword>
<name>A0A7W8QTP6_9ACTN</name>
<proteinExistence type="inferred from homology"/>
<comment type="catalytic activity">
    <reaction evidence="11">
        <text>S-methyl-5'-thioadenosine + phosphate = 5-(methylsulfanyl)-alpha-D-ribose 1-phosphate + adenine</text>
        <dbReference type="Rhea" id="RHEA:11852"/>
        <dbReference type="ChEBI" id="CHEBI:16708"/>
        <dbReference type="ChEBI" id="CHEBI:17509"/>
        <dbReference type="ChEBI" id="CHEBI:43474"/>
        <dbReference type="ChEBI" id="CHEBI:58533"/>
        <dbReference type="EC" id="2.4.2.28"/>
    </reaction>
    <physiologicalReaction direction="left-to-right" evidence="11">
        <dbReference type="Rhea" id="RHEA:11853"/>
    </physiologicalReaction>
</comment>
<keyword evidence="7" id="KW-0862">Zinc</keyword>
<accession>A0A7W8QTP6</accession>
<evidence type="ECO:0000256" key="6">
    <source>
        <dbReference type="ARBA" id="ARBA00022801"/>
    </source>
</evidence>
<comment type="catalytic activity">
    <reaction evidence="9">
        <text>adenosine + H2O + H(+) = inosine + NH4(+)</text>
        <dbReference type="Rhea" id="RHEA:24408"/>
        <dbReference type="ChEBI" id="CHEBI:15377"/>
        <dbReference type="ChEBI" id="CHEBI:15378"/>
        <dbReference type="ChEBI" id="CHEBI:16335"/>
        <dbReference type="ChEBI" id="CHEBI:17596"/>
        <dbReference type="ChEBI" id="CHEBI:28938"/>
        <dbReference type="EC" id="3.5.4.4"/>
    </reaction>
    <physiologicalReaction direction="left-to-right" evidence="9">
        <dbReference type="Rhea" id="RHEA:24409"/>
    </physiologicalReaction>
</comment>
<evidence type="ECO:0000313" key="13">
    <source>
        <dbReference type="EMBL" id="MBB5435795.1"/>
    </source>
</evidence>
<organism evidence="13 14">
    <name type="scientific">Nocardiopsis composta</name>
    <dbReference type="NCBI Taxonomy" id="157465"/>
    <lineage>
        <taxon>Bacteria</taxon>
        <taxon>Bacillati</taxon>
        <taxon>Actinomycetota</taxon>
        <taxon>Actinomycetes</taxon>
        <taxon>Streptosporangiales</taxon>
        <taxon>Nocardiopsidaceae</taxon>
        <taxon>Nocardiopsis</taxon>
    </lineage>
</organism>
<keyword evidence="6" id="KW-0378">Hydrolase</keyword>
<evidence type="ECO:0000256" key="3">
    <source>
        <dbReference type="ARBA" id="ARBA00007353"/>
    </source>
</evidence>